<evidence type="ECO:0000256" key="1">
    <source>
        <dbReference type="SAM" id="MobiDB-lite"/>
    </source>
</evidence>
<feature type="transmembrane region" description="Helical" evidence="2">
    <location>
        <begin position="140"/>
        <end position="161"/>
    </location>
</feature>
<sequence>MRLHFYAGVFVAPFVLIAALTGALYAISPTIEAIVNRDLLHVDSTGPARPLSEQIAAAVAVQPNLTLAAVAPAQDAGDTTRIIFSDPSLGESERRAVFVDPATARPVGSSVVYGSSGALPMRTWIDVLHRDLHLGEPGRLYSELAASWLWIIALAGLVLWWRRVRSRRERRSAGWLLRPDRSRAGRSRTLNWHGAVGIWVLLPALFLSATGMTWSTYAGENIEAVRKQLSWMTPAVSTALPGAAGPALPAGGDHAEHGGGHQPGAPVPTDRAAQADKVFAVARGHGVEGPLEISIPTGDGVAFVAKERRLPGVWTQDSIAVDGATGDVVDVLRYADWPLMAQLTSWGIALHMGMLFGLANQVLLLITMIALITVIIRGYLMWWRRRPTRSGGLAFGKPPRRGTLRRTPILLALPLVALAALVGWFAPLVGLSLLGFLAVDVVVGLVRRRRAAA</sequence>
<comment type="caution">
    <text evidence="3">The sequence shown here is derived from an EMBL/GenBank/DDBJ whole genome shotgun (WGS) entry which is preliminary data.</text>
</comment>
<keyword evidence="2" id="KW-0812">Transmembrane</keyword>
<dbReference type="EMBL" id="JAMRXG010000010">
    <property type="protein sequence ID" value="MCM6776279.1"/>
    <property type="molecule type" value="Genomic_DNA"/>
</dbReference>
<name>A0A9X2E8J0_9NOCA</name>
<evidence type="ECO:0000313" key="3">
    <source>
        <dbReference type="EMBL" id="MCM6776279.1"/>
    </source>
</evidence>
<feature type="transmembrane region" description="Helical" evidence="2">
    <location>
        <begin position="5"/>
        <end position="27"/>
    </location>
</feature>
<evidence type="ECO:0000313" key="4">
    <source>
        <dbReference type="Proteomes" id="UP001139157"/>
    </source>
</evidence>
<feature type="transmembrane region" description="Helical" evidence="2">
    <location>
        <begin position="403"/>
        <end position="422"/>
    </location>
</feature>
<proteinExistence type="predicted"/>
<dbReference type="PANTHER" id="PTHR34219">
    <property type="entry name" value="IRON-REGULATED INNER MEMBRANE PROTEIN-RELATED"/>
    <property type="match status" value="1"/>
</dbReference>
<keyword evidence="2" id="KW-0472">Membrane</keyword>
<dbReference type="PANTHER" id="PTHR34219:SF1">
    <property type="entry name" value="PEPSY DOMAIN-CONTAINING PROTEIN"/>
    <property type="match status" value="1"/>
</dbReference>
<evidence type="ECO:0000256" key="2">
    <source>
        <dbReference type="SAM" id="Phobius"/>
    </source>
</evidence>
<gene>
    <name evidence="3" type="ORF">NDR86_22595</name>
</gene>
<feature type="transmembrane region" description="Helical" evidence="2">
    <location>
        <begin position="190"/>
        <end position="209"/>
    </location>
</feature>
<accession>A0A9X2E8J0</accession>
<dbReference type="Pfam" id="PF03929">
    <property type="entry name" value="PepSY_TM"/>
    <property type="match status" value="1"/>
</dbReference>
<keyword evidence="4" id="KW-1185">Reference proteome</keyword>
<protein>
    <submittedName>
        <fullName evidence="3">PepSY domain-containing protein</fullName>
    </submittedName>
</protein>
<feature type="transmembrane region" description="Helical" evidence="2">
    <location>
        <begin position="362"/>
        <end position="382"/>
    </location>
</feature>
<organism evidence="3 4">
    <name type="scientific">Nocardia pulmonis</name>
    <dbReference type="NCBI Taxonomy" id="2951408"/>
    <lineage>
        <taxon>Bacteria</taxon>
        <taxon>Bacillati</taxon>
        <taxon>Actinomycetota</taxon>
        <taxon>Actinomycetes</taxon>
        <taxon>Mycobacteriales</taxon>
        <taxon>Nocardiaceae</taxon>
        <taxon>Nocardia</taxon>
    </lineage>
</organism>
<reference evidence="3" key="1">
    <citation type="submission" date="2022-06" db="EMBL/GenBank/DDBJ databases">
        <title>Novel species in genus nocardia.</title>
        <authorList>
            <person name="Li F."/>
        </authorList>
    </citation>
    <scope>NUCLEOTIDE SEQUENCE</scope>
    <source>
        <strain evidence="3">CDC141</strain>
    </source>
</reference>
<dbReference type="AlphaFoldDB" id="A0A9X2E8J0"/>
<dbReference type="InterPro" id="IPR005625">
    <property type="entry name" value="PepSY-ass_TM"/>
</dbReference>
<dbReference type="Proteomes" id="UP001139157">
    <property type="component" value="Unassembled WGS sequence"/>
</dbReference>
<feature type="region of interest" description="Disordered" evidence="1">
    <location>
        <begin position="242"/>
        <end position="269"/>
    </location>
</feature>
<feature type="compositionally biased region" description="Low complexity" evidence="1">
    <location>
        <begin position="242"/>
        <end position="252"/>
    </location>
</feature>
<keyword evidence="2" id="KW-1133">Transmembrane helix</keyword>